<comment type="similarity">
    <text evidence="2">Belongs to the AB hydrolase superfamily. Epoxide hydrolase family.</text>
</comment>
<dbReference type="GeneID" id="27713442"/>
<name>A0A0D2H3N5_9EURO</name>
<evidence type="ECO:0000256" key="1">
    <source>
        <dbReference type="ARBA" id="ARBA00022801"/>
    </source>
</evidence>
<dbReference type="InterPro" id="IPR029058">
    <property type="entry name" value="AB_hydrolase_fold"/>
</dbReference>
<keyword evidence="5" id="KW-1185">Reference proteome</keyword>
<evidence type="ECO:0000313" key="5">
    <source>
        <dbReference type="Proteomes" id="UP000053411"/>
    </source>
</evidence>
<dbReference type="InterPro" id="IPR000073">
    <property type="entry name" value="AB_hydrolase_1"/>
</dbReference>
<gene>
    <name evidence="4" type="ORF">Z520_07696</name>
</gene>
<dbReference type="AlphaFoldDB" id="A0A0D2H3N5"/>
<organism evidence="4 5">
    <name type="scientific">Fonsecaea multimorphosa CBS 102226</name>
    <dbReference type="NCBI Taxonomy" id="1442371"/>
    <lineage>
        <taxon>Eukaryota</taxon>
        <taxon>Fungi</taxon>
        <taxon>Dikarya</taxon>
        <taxon>Ascomycota</taxon>
        <taxon>Pezizomycotina</taxon>
        <taxon>Eurotiomycetes</taxon>
        <taxon>Chaetothyriomycetidae</taxon>
        <taxon>Chaetothyriales</taxon>
        <taxon>Herpotrichiellaceae</taxon>
        <taxon>Fonsecaea</taxon>
    </lineage>
</organism>
<protein>
    <recommendedName>
        <fullName evidence="3">AB hydrolase-1 domain-containing protein</fullName>
    </recommendedName>
</protein>
<dbReference type="VEuPathDB" id="FungiDB:Z520_07696"/>
<dbReference type="Proteomes" id="UP000053411">
    <property type="component" value="Unassembled WGS sequence"/>
</dbReference>
<keyword evidence="1" id="KW-0378">Hydrolase</keyword>
<reference evidence="4 5" key="1">
    <citation type="submission" date="2015-01" db="EMBL/GenBank/DDBJ databases">
        <title>The Genome Sequence of Fonsecaea multimorphosa CBS 102226.</title>
        <authorList>
            <consortium name="The Broad Institute Genomics Platform"/>
            <person name="Cuomo C."/>
            <person name="de Hoog S."/>
            <person name="Gorbushina A."/>
            <person name="Stielow B."/>
            <person name="Teixiera M."/>
            <person name="Abouelleil A."/>
            <person name="Chapman S.B."/>
            <person name="Priest M."/>
            <person name="Young S.K."/>
            <person name="Wortman J."/>
            <person name="Nusbaum C."/>
            <person name="Birren B."/>
        </authorList>
    </citation>
    <scope>NUCLEOTIDE SEQUENCE [LARGE SCALE GENOMIC DNA]</scope>
    <source>
        <strain evidence="4 5">CBS 102226</strain>
    </source>
</reference>
<feature type="domain" description="AB hydrolase-1" evidence="3">
    <location>
        <begin position="45"/>
        <end position="318"/>
    </location>
</feature>
<dbReference type="Pfam" id="PF12697">
    <property type="entry name" value="Abhydrolase_6"/>
    <property type="match status" value="1"/>
</dbReference>
<evidence type="ECO:0000256" key="2">
    <source>
        <dbReference type="ARBA" id="ARBA00038334"/>
    </source>
</evidence>
<evidence type="ECO:0000313" key="4">
    <source>
        <dbReference type="EMBL" id="KIX96430.1"/>
    </source>
</evidence>
<dbReference type="STRING" id="1442371.A0A0D2H3N5"/>
<dbReference type="OrthoDB" id="284184at2759"/>
<dbReference type="PRINTS" id="PR00412">
    <property type="entry name" value="EPOXHYDRLASE"/>
</dbReference>
<dbReference type="GO" id="GO:0016787">
    <property type="term" value="F:hydrolase activity"/>
    <property type="evidence" value="ECO:0007669"/>
    <property type="project" value="UniProtKB-KW"/>
</dbReference>
<proteinExistence type="inferred from homology"/>
<dbReference type="EMBL" id="KN848077">
    <property type="protein sequence ID" value="KIX96430.1"/>
    <property type="molecule type" value="Genomic_DNA"/>
</dbReference>
<dbReference type="PANTHER" id="PTHR43329">
    <property type="entry name" value="EPOXIDE HYDROLASE"/>
    <property type="match status" value="1"/>
</dbReference>
<dbReference type="Gene3D" id="3.40.50.1820">
    <property type="entry name" value="alpha/beta hydrolase"/>
    <property type="match status" value="1"/>
</dbReference>
<dbReference type="SUPFAM" id="SSF53474">
    <property type="entry name" value="alpha/beta-Hydrolases"/>
    <property type="match status" value="1"/>
</dbReference>
<sequence length="342" mass="37016">MMAASQTQSLYSSLQLTHKVVQTSSGSDVHCYISDLGPDAPILALIHGYPQSAYEWRQVVPALRGEASLFVPELPGYGISTPIRHITANTKRSVGRALLEALSVVFDTTASQTPRKVVLAGHDRGARISHRLTVDFTFPTETPSFYSTLNLVVVGTVLLDIIPTLQQWQAFSDPVVCSGAFHWPLLANPDVATDLILAYGGDRWCKTAHTRLAGPNPESIGRVSANNALDIYAELFRERETIYYTALDYAAGAAPEADEQKEDQKAGRKVGVPLLVIFSEARLGSSVDVAGVWKDWIADGVDLEGYGVGEGRGHYLPEEAYEIVSPKIATFINKVTGSASLA</sequence>
<accession>A0A0D2H3N5</accession>
<dbReference type="InterPro" id="IPR000639">
    <property type="entry name" value="Epox_hydrolase-like"/>
</dbReference>
<evidence type="ECO:0000259" key="3">
    <source>
        <dbReference type="Pfam" id="PF12697"/>
    </source>
</evidence>
<dbReference type="RefSeq" id="XP_016630553.1">
    <property type="nucleotide sequence ID" value="XM_016778193.1"/>
</dbReference>